<dbReference type="InterPro" id="IPR013022">
    <property type="entry name" value="Xyl_isomerase-like_TIM-brl"/>
</dbReference>
<dbReference type="Proteomes" id="UP000789759">
    <property type="component" value="Unassembled WGS sequence"/>
</dbReference>
<organism evidence="2 3">
    <name type="scientific">Cetraspora pellucida</name>
    <dbReference type="NCBI Taxonomy" id="1433469"/>
    <lineage>
        <taxon>Eukaryota</taxon>
        <taxon>Fungi</taxon>
        <taxon>Fungi incertae sedis</taxon>
        <taxon>Mucoromycota</taxon>
        <taxon>Glomeromycotina</taxon>
        <taxon>Glomeromycetes</taxon>
        <taxon>Diversisporales</taxon>
        <taxon>Gigasporaceae</taxon>
        <taxon>Cetraspora</taxon>
    </lineage>
</organism>
<dbReference type="EMBL" id="CAJVQA010059116">
    <property type="protein sequence ID" value="CAG8827516.1"/>
    <property type="molecule type" value="Genomic_DNA"/>
</dbReference>
<protein>
    <submittedName>
        <fullName evidence="2">20302_t:CDS:1</fullName>
    </submittedName>
</protein>
<evidence type="ECO:0000313" key="2">
    <source>
        <dbReference type="EMBL" id="CAG8827516.1"/>
    </source>
</evidence>
<accession>A0A9N9PL61</accession>
<comment type="caution">
    <text evidence="2">The sequence shown here is derived from an EMBL/GenBank/DDBJ whole genome shotgun (WGS) entry which is preliminary data.</text>
</comment>
<dbReference type="Gene3D" id="3.20.20.150">
    <property type="entry name" value="Divalent-metal-dependent TIM barrel enzymes"/>
    <property type="match status" value="1"/>
</dbReference>
<reference evidence="2" key="1">
    <citation type="submission" date="2021-06" db="EMBL/GenBank/DDBJ databases">
        <authorList>
            <person name="Kallberg Y."/>
            <person name="Tangrot J."/>
            <person name="Rosling A."/>
        </authorList>
    </citation>
    <scope>NUCLEOTIDE SEQUENCE</scope>
    <source>
        <strain evidence="2">FL966</strain>
    </source>
</reference>
<dbReference type="Pfam" id="PF01261">
    <property type="entry name" value="AP_endonuc_2"/>
    <property type="match status" value="1"/>
</dbReference>
<dbReference type="OrthoDB" id="2444474at2759"/>
<feature type="non-terminal residue" evidence="2">
    <location>
        <position position="89"/>
    </location>
</feature>
<dbReference type="SUPFAM" id="SSF51658">
    <property type="entry name" value="Xylose isomerase-like"/>
    <property type="match status" value="1"/>
</dbReference>
<name>A0A9N9PL61_9GLOM</name>
<keyword evidence="3" id="KW-1185">Reference proteome</keyword>
<evidence type="ECO:0000259" key="1">
    <source>
        <dbReference type="Pfam" id="PF01261"/>
    </source>
</evidence>
<gene>
    <name evidence="2" type="ORF">CPELLU_LOCUS20310</name>
</gene>
<evidence type="ECO:0000313" key="3">
    <source>
        <dbReference type="Proteomes" id="UP000789759"/>
    </source>
</evidence>
<sequence length="89" mass="10332">MDIVNSIDQQLRFRNKEKSKKRIGICFDTQHYYAVGGGKRIDEYRNIYNMYGHKIIVTHVNNSPPEVIFSKGMDKHAHIMDPAAKIPIE</sequence>
<feature type="domain" description="Xylose isomerase-like TIM barrel" evidence="1">
    <location>
        <begin position="2"/>
        <end position="78"/>
    </location>
</feature>
<proteinExistence type="predicted"/>
<dbReference type="AlphaFoldDB" id="A0A9N9PL61"/>
<dbReference type="InterPro" id="IPR036237">
    <property type="entry name" value="Xyl_isomerase-like_sf"/>
</dbReference>